<protein>
    <submittedName>
        <fullName evidence="7">CYFA0S17e00738g1_1</fullName>
    </submittedName>
</protein>
<dbReference type="AlphaFoldDB" id="A0A061BBJ9"/>
<dbReference type="CDD" id="cd00609">
    <property type="entry name" value="AAT_like"/>
    <property type="match status" value="1"/>
</dbReference>
<dbReference type="VEuPathDB" id="FungiDB:BON22_1479"/>
<dbReference type="InterPro" id="IPR015421">
    <property type="entry name" value="PyrdxlP-dep_Trfase_major"/>
</dbReference>
<accession>A0A061BBJ9</accession>
<dbReference type="GO" id="GO:0006571">
    <property type="term" value="P:tyrosine biosynthetic process"/>
    <property type="evidence" value="ECO:0007669"/>
    <property type="project" value="TreeGrafter"/>
</dbReference>
<dbReference type="InterPro" id="IPR004839">
    <property type="entry name" value="Aminotransferase_I/II_large"/>
</dbReference>
<evidence type="ECO:0000256" key="3">
    <source>
        <dbReference type="ARBA" id="ARBA00022576"/>
    </source>
</evidence>
<dbReference type="GO" id="GO:0009074">
    <property type="term" value="P:aromatic amino acid family catabolic process"/>
    <property type="evidence" value="ECO:0007669"/>
    <property type="project" value="TreeGrafter"/>
</dbReference>
<dbReference type="EMBL" id="LK052902">
    <property type="protein sequence ID" value="CDR45256.1"/>
    <property type="molecule type" value="Genomic_DNA"/>
</dbReference>
<evidence type="ECO:0000256" key="5">
    <source>
        <dbReference type="ARBA" id="ARBA00022898"/>
    </source>
</evidence>
<gene>
    <name evidence="7" type="ORF">CYFA0S_17e00738g</name>
</gene>
<evidence type="ECO:0000256" key="2">
    <source>
        <dbReference type="ARBA" id="ARBA00007441"/>
    </source>
</evidence>
<dbReference type="PANTHER" id="PTHR42790:SF2">
    <property type="entry name" value="AROMATIC AMINO ACID AMINOTRANSFERASE 2"/>
    <property type="match status" value="1"/>
</dbReference>
<evidence type="ECO:0000256" key="4">
    <source>
        <dbReference type="ARBA" id="ARBA00022679"/>
    </source>
</evidence>
<keyword evidence="4" id="KW-0808">Transferase</keyword>
<dbReference type="PANTHER" id="PTHR42790">
    <property type="entry name" value="AMINOTRANSFERASE"/>
    <property type="match status" value="1"/>
</dbReference>
<keyword evidence="5" id="KW-0663">Pyridoxal phosphate</keyword>
<keyword evidence="3" id="KW-0032">Aminotransferase</keyword>
<dbReference type="PhylomeDB" id="A0A061BBJ9"/>
<comment type="similarity">
    <text evidence="2">Belongs to the class-I pyridoxal-phosphate-dependent aminotransferase family.</text>
</comment>
<proteinExistence type="inferred from homology"/>
<comment type="cofactor">
    <cofactor evidence="1">
        <name>pyridoxal 5'-phosphate</name>
        <dbReference type="ChEBI" id="CHEBI:597326"/>
    </cofactor>
</comment>
<dbReference type="GO" id="GO:0030170">
    <property type="term" value="F:pyridoxal phosphate binding"/>
    <property type="evidence" value="ECO:0007669"/>
    <property type="project" value="InterPro"/>
</dbReference>
<dbReference type="InterPro" id="IPR050859">
    <property type="entry name" value="Class-I_PLP-dep_aminotransf"/>
</dbReference>
<organism evidence="7">
    <name type="scientific">Cyberlindnera fabianii</name>
    <name type="common">Yeast</name>
    <name type="synonym">Hansenula fabianii</name>
    <dbReference type="NCBI Taxonomy" id="36022"/>
    <lineage>
        <taxon>Eukaryota</taxon>
        <taxon>Fungi</taxon>
        <taxon>Dikarya</taxon>
        <taxon>Ascomycota</taxon>
        <taxon>Saccharomycotina</taxon>
        <taxon>Saccharomycetes</taxon>
        <taxon>Phaffomycetales</taxon>
        <taxon>Phaffomycetaceae</taxon>
        <taxon>Cyberlindnera</taxon>
    </lineage>
</organism>
<dbReference type="Pfam" id="PF00155">
    <property type="entry name" value="Aminotran_1_2"/>
    <property type="match status" value="1"/>
</dbReference>
<dbReference type="SUPFAM" id="SSF53383">
    <property type="entry name" value="PLP-dependent transferases"/>
    <property type="match status" value="1"/>
</dbReference>
<evidence type="ECO:0000313" key="7">
    <source>
        <dbReference type="EMBL" id="CDR45256.1"/>
    </source>
</evidence>
<dbReference type="GO" id="GO:0008793">
    <property type="term" value="F:aromatic-amino-acid transaminase activity"/>
    <property type="evidence" value="ECO:0007669"/>
    <property type="project" value="TreeGrafter"/>
</dbReference>
<dbReference type="OrthoDB" id="691673at2759"/>
<reference evidence="7" key="1">
    <citation type="journal article" date="2014" name="Genome Announc.">
        <title>Genome sequence of the yeast Cyberlindnera fabianii (Hansenula fabianii).</title>
        <authorList>
            <person name="Freel K.C."/>
            <person name="Sarilar V."/>
            <person name="Neuveglise C."/>
            <person name="Devillers H."/>
            <person name="Friedrich A."/>
            <person name="Schacherer J."/>
        </authorList>
    </citation>
    <scope>NUCLEOTIDE SEQUENCE</scope>
    <source>
        <strain evidence="7">YJS4271</strain>
    </source>
</reference>
<dbReference type="GO" id="GO:0019878">
    <property type="term" value="P:lysine biosynthetic process via aminoadipic acid"/>
    <property type="evidence" value="ECO:0007669"/>
    <property type="project" value="TreeGrafter"/>
</dbReference>
<dbReference type="Gene3D" id="3.40.640.10">
    <property type="entry name" value="Type I PLP-dependent aspartate aminotransferase-like (Major domain)"/>
    <property type="match status" value="1"/>
</dbReference>
<name>A0A061BBJ9_CYBFA</name>
<sequence length="524" mass="59114">MNFPKLEEYKTKYSKLLDVRSSERTFDTFYDVDAPKDLELHPNPIPLSGGCPDEGFFPIESIHLNVVDEPFQHLDYKERGPGTNNFDLTTEKQSFDLFDEKHVVHSYRYPIEEGQLSIHQGFQYGPTDGFPALKDFSKKLVSTLHKPAYDDYMVTLTNGSGDSLFKVCDLFCKAGGTILVEEFTFTPFNSSAAAYGCKAIPVKLNIREGSEPGIDTDYLDDLLTNWSTGPYKDLTPPTALYTIPTGQNPTGLTQSIEVRKKVYALAEKHDFVIIEDDPYGYLVLPKYGTPNIYDSESFEVEQYAKSLTPSYLTIDTSGRVLRMDTYSKLFAPGLRLGFITGNPYLINRILFHTAVSTRSPSGISQVILNNTIQHWGGVNGWLKWSAKVAKHYTIRRDIFLDEIYSSESGKKGHFSVVEPDAGMFIIIYLNFEKIVKNPSDYEAVLKQAKYKYLEHGSDVIFGNRMVCDLNFEGTAAKSHFIRLTIAAAHTNDILREGVKRFCAATNEFFEELEAGKYNHLLTSA</sequence>
<evidence type="ECO:0000256" key="1">
    <source>
        <dbReference type="ARBA" id="ARBA00001933"/>
    </source>
</evidence>
<dbReference type="GO" id="GO:0047536">
    <property type="term" value="F:2-aminoadipate transaminase activity"/>
    <property type="evidence" value="ECO:0007669"/>
    <property type="project" value="TreeGrafter"/>
</dbReference>
<feature type="domain" description="Aminotransferase class I/classII large" evidence="6">
    <location>
        <begin position="115"/>
        <end position="500"/>
    </location>
</feature>
<dbReference type="InterPro" id="IPR015424">
    <property type="entry name" value="PyrdxlP-dep_Trfase"/>
</dbReference>
<evidence type="ECO:0000259" key="6">
    <source>
        <dbReference type="Pfam" id="PF00155"/>
    </source>
</evidence>